<evidence type="ECO:0000256" key="1">
    <source>
        <dbReference type="ARBA" id="ARBA00006845"/>
    </source>
</evidence>
<dbReference type="Pfam" id="PF01337">
    <property type="entry name" value="Barstar"/>
    <property type="match status" value="1"/>
</dbReference>
<dbReference type="CDD" id="cd05141">
    <property type="entry name" value="Barstar_evA4336-like"/>
    <property type="match status" value="1"/>
</dbReference>
<feature type="domain" description="Barstar (barnase inhibitor)" evidence="2">
    <location>
        <begin position="5"/>
        <end position="90"/>
    </location>
</feature>
<proteinExistence type="inferred from homology"/>
<protein>
    <submittedName>
        <fullName evidence="3">Barstar family protein</fullName>
    </submittedName>
</protein>
<name>A0AB39M419_9ACTN</name>
<evidence type="ECO:0000313" key="3">
    <source>
        <dbReference type="EMBL" id="XDQ00992.1"/>
    </source>
</evidence>
<gene>
    <name evidence="3" type="ORF">AB5J58_12710</name>
</gene>
<organism evidence="3">
    <name type="scientific">Streptomyces sp. R08</name>
    <dbReference type="NCBI Taxonomy" id="3238624"/>
    <lineage>
        <taxon>Bacteria</taxon>
        <taxon>Bacillati</taxon>
        <taxon>Actinomycetota</taxon>
        <taxon>Actinomycetes</taxon>
        <taxon>Kitasatosporales</taxon>
        <taxon>Streptomycetaceae</taxon>
        <taxon>Streptomyces</taxon>
    </lineage>
</organism>
<comment type="similarity">
    <text evidence="1">Belongs to the barstar family.</text>
</comment>
<dbReference type="InterPro" id="IPR000468">
    <property type="entry name" value="Barstar"/>
</dbReference>
<dbReference type="Gene3D" id="3.30.370.10">
    <property type="entry name" value="Barstar-like"/>
    <property type="match status" value="1"/>
</dbReference>
<evidence type="ECO:0000259" key="2">
    <source>
        <dbReference type="Pfam" id="PF01337"/>
    </source>
</evidence>
<reference evidence="3" key="1">
    <citation type="submission" date="2024-07" db="EMBL/GenBank/DDBJ databases">
        <authorList>
            <person name="Yu S.T."/>
        </authorList>
    </citation>
    <scope>NUCLEOTIDE SEQUENCE</scope>
    <source>
        <strain evidence="3">R08</strain>
    </source>
</reference>
<dbReference type="EMBL" id="CP163431">
    <property type="protein sequence ID" value="XDQ00992.1"/>
    <property type="molecule type" value="Genomic_DNA"/>
</dbReference>
<accession>A0AB39M419</accession>
<dbReference type="SUPFAM" id="SSF52038">
    <property type="entry name" value="Barstar-related"/>
    <property type="match status" value="1"/>
</dbReference>
<dbReference type="AlphaFoldDB" id="A0AB39M419"/>
<sequence length="105" mass="11215">MTEFAVTLDLDGVTDKAGLMDRCVQALQLPDWFGRNWDALADSLGDHTVWPEAAVERGLLVVVRNWQSYAATRPDEWATAVDVFGGAVDATPALSVVLALGGGGR</sequence>
<dbReference type="InterPro" id="IPR035905">
    <property type="entry name" value="Barstar-like_sf"/>
</dbReference>
<dbReference type="RefSeq" id="WP_328832656.1">
    <property type="nucleotide sequence ID" value="NZ_CP163431.1"/>
</dbReference>